<evidence type="ECO:0000256" key="1">
    <source>
        <dbReference type="SAM" id="Phobius"/>
    </source>
</evidence>
<sequence>MFLAIYRKTLGDLSEPKAILTYLLVFVSVLWFLLIGFGNNEIPDAVAKLPLAEQELELLTAYVPLTWLWGVGIGLLVAGALFVALTLATEADRGTLDLLLSKPVRRWEVLLAIFLANVTFLFAVAVASLLLVAVFLYQMGGFSTAALGGGVFAVLPATLVYALFVSAFVNAVGMAASVATRNRLQTAALTAVVPALFFVLFVARLVPGSIYEDYSLYMIDVSYHLGNVYALLLGTLGDPLPVELQAQLGFWAGVYEVPQGQDALGESLELVGYVDPVVSLALCVCLTLGLLAVALVQFQRLDV</sequence>
<dbReference type="OrthoDB" id="208993at2157"/>
<dbReference type="STRING" id="660517.SAMN04487946_10211"/>
<dbReference type="Proteomes" id="UP000199170">
    <property type="component" value="Unassembled WGS sequence"/>
</dbReference>
<feature type="transmembrane region" description="Helical" evidence="1">
    <location>
        <begin position="277"/>
        <end position="298"/>
    </location>
</feature>
<keyword evidence="1" id="KW-1133">Transmembrane helix</keyword>
<proteinExistence type="predicted"/>
<evidence type="ECO:0000313" key="2">
    <source>
        <dbReference type="EMBL" id="SDX73031.1"/>
    </source>
</evidence>
<feature type="transmembrane region" description="Helical" evidence="1">
    <location>
        <begin position="109"/>
        <end position="137"/>
    </location>
</feature>
<dbReference type="RefSeq" id="WP_089765312.1">
    <property type="nucleotide sequence ID" value="NZ_FNPB01000002.1"/>
</dbReference>
<feature type="transmembrane region" description="Helical" evidence="1">
    <location>
        <begin position="67"/>
        <end position="88"/>
    </location>
</feature>
<feature type="transmembrane region" description="Helical" evidence="1">
    <location>
        <begin position="184"/>
        <end position="206"/>
    </location>
</feature>
<dbReference type="GO" id="GO:0005886">
    <property type="term" value="C:plasma membrane"/>
    <property type="evidence" value="ECO:0007669"/>
    <property type="project" value="UniProtKB-SubCell"/>
</dbReference>
<keyword evidence="1" id="KW-0812">Transmembrane</keyword>
<protein>
    <submittedName>
        <fullName evidence="2">ABC-2 type transport system permease protein</fullName>
    </submittedName>
</protein>
<organism evidence="2 3">
    <name type="scientific">Halobellus clavatus</name>
    <dbReference type="NCBI Taxonomy" id="660517"/>
    <lineage>
        <taxon>Archaea</taxon>
        <taxon>Methanobacteriati</taxon>
        <taxon>Methanobacteriota</taxon>
        <taxon>Stenosarchaea group</taxon>
        <taxon>Halobacteria</taxon>
        <taxon>Halobacteriales</taxon>
        <taxon>Haloferacaceae</taxon>
        <taxon>Halobellus</taxon>
    </lineage>
</organism>
<name>A0A1H3E2X6_9EURY</name>
<keyword evidence="3" id="KW-1185">Reference proteome</keyword>
<reference evidence="3" key="1">
    <citation type="submission" date="2016-10" db="EMBL/GenBank/DDBJ databases">
        <authorList>
            <person name="Varghese N."/>
            <person name="Submissions S."/>
        </authorList>
    </citation>
    <scope>NUCLEOTIDE SEQUENCE [LARGE SCALE GENOMIC DNA]</scope>
    <source>
        <strain evidence="3">CGMCC 1.10118</strain>
    </source>
</reference>
<dbReference type="AlphaFoldDB" id="A0A1H3E2X6"/>
<accession>A0A1H3E2X6</accession>
<dbReference type="PANTHER" id="PTHR37305">
    <property type="entry name" value="INTEGRAL MEMBRANE PROTEIN-RELATED"/>
    <property type="match status" value="1"/>
</dbReference>
<gene>
    <name evidence="2" type="ORF">SAMN04487946_10211</name>
</gene>
<dbReference type="PANTHER" id="PTHR37305:SF1">
    <property type="entry name" value="MEMBRANE PROTEIN"/>
    <property type="match status" value="1"/>
</dbReference>
<evidence type="ECO:0000313" key="3">
    <source>
        <dbReference type="Proteomes" id="UP000199170"/>
    </source>
</evidence>
<feature type="transmembrane region" description="Helical" evidence="1">
    <location>
        <begin position="149"/>
        <end position="172"/>
    </location>
</feature>
<dbReference type="EMBL" id="FNPB01000002">
    <property type="protein sequence ID" value="SDX73031.1"/>
    <property type="molecule type" value="Genomic_DNA"/>
</dbReference>
<dbReference type="Pfam" id="PF12679">
    <property type="entry name" value="ABC2_membrane_2"/>
    <property type="match status" value="1"/>
</dbReference>
<keyword evidence="1" id="KW-0472">Membrane</keyword>
<dbReference type="GO" id="GO:0140359">
    <property type="term" value="F:ABC-type transporter activity"/>
    <property type="evidence" value="ECO:0007669"/>
    <property type="project" value="InterPro"/>
</dbReference>
<feature type="transmembrane region" description="Helical" evidence="1">
    <location>
        <begin position="20"/>
        <end position="38"/>
    </location>
</feature>